<sequence length="868" mass="97181">MQLILHVLTSTHDQIFRIYLQTMISISRNCLFHYLATLSCSLSMMSYGINFSWTSPYLPILTSNTSIIPMTSEEGSWCAISPIPGCVIGALISANLADRIGRKHTILVLAPVVLACFVAIGYVRNYWWLLTLRMVIGIADGAAFALVPMYVGEIVEPQFRGFLASLSYLFYVAGGLVINIIGPAYSIFGSSMISAAIPAIHFLSFAFMPESPYYLVKANKCEQAEHSLRILRGNQDIRKTIEALKDAAKQEAQLGEKPVLGDIWRVPSNRKACFIFLIASLASRAAAKAPLISYTMAVFEEAGTNISTVNSTIAYCTVELVVAFITTCFIIDRFGKRFLVIVSSMGCVVTLAMMAVYFFLKYFDHAAVEYLGWFPLATLITYNVLFNIGLAFAQMCYLSELFPMNVKANALSLAEIWNCLSSAFCIKMFQMLTDWSGTLAVTFLVFAVWSLVLFVFIVKYVPETKGKSLEEIQVFLILSTVPTIVCIVGLIWASESPRYLLEASREVEALAVYQRLHRLNNSRTQYGLTELELPGRSAYRERMSPTRNIIKHGVNSFREAFQFVSCPANFRSTLLLASLHFLLGFLYTGLTTYTSAIMQDQRDHKYFSDKQYISNENYTGVVFNSTLENREYQNALFKNATFTHLLLNHVGFVNCTVIESEFIDVKASVSYFKDSSIIDSRFIDTDLTTHHFVNCSLINNTFLSVISDCTTNFDYNNHLEELHQETTEWSTIMAVALVVLGFGLECGKASRRRFMYVAMLVVGGSAIGILFMADYTKARIIDVSMRVWLTCAVNALTLVVVEGYPCHLRCTAHGMMRSLFHIASLCAIPIYNVLVQEPVMFSVILTVLLALYGAFISKEIQDNSKVLL</sequence>
<dbReference type="InterPro" id="IPR036259">
    <property type="entry name" value="MFS_trans_sf"/>
</dbReference>
<evidence type="ECO:0000256" key="2">
    <source>
        <dbReference type="ARBA" id="ARBA00022448"/>
    </source>
</evidence>
<dbReference type="InterPro" id="IPR020846">
    <property type="entry name" value="MFS_dom"/>
</dbReference>
<feature type="transmembrane region" description="Helical" evidence="8">
    <location>
        <begin position="130"/>
        <end position="150"/>
    </location>
</feature>
<dbReference type="SUPFAM" id="SSF141571">
    <property type="entry name" value="Pentapeptide repeat-like"/>
    <property type="match status" value="1"/>
</dbReference>
<feature type="transmembrane region" description="Helical" evidence="8">
    <location>
        <begin position="372"/>
        <end position="398"/>
    </location>
</feature>
<feature type="transmembrane region" description="Helical" evidence="8">
    <location>
        <begin position="162"/>
        <end position="181"/>
    </location>
</feature>
<name>A0A9N9S8Z3_PHACE</name>
<feature type="transmembrane region" description="Helical" evidence="8">
    <location>
        <begin position="338"/>
        <end position="360"/>
    </location>
</feature>
<dbReference type="Gene3D" id="2.160.20.80">
    <property type="entry name" value="E3 ubiquitin-protein ligase SopA"/>
    <property type="match status" value="1"/>
</dbReference>
<dbReference type="InterPro" id="IPR005828">
    <property type="entry name" value="MFS_sugar_transport-like"/>
</dbReference>
<dbReference type="AlphaFoldDB" id="A0A9N9S8Z3"/>
<dbReference type="PROSITE" id="PS00216">
    <property type="entry name" value="SUGAR_TRANSPORT_1"/>
    <property type="match status" value="1"/>
</dbReference>
<dbReference type="SUPFAM" id="SSF103473">
    <property type="entry name" value="MFS general substrate transporter"/>
    <property type="match status" value="3"/>
</dbReference>
<reference evidence="10" key="2">
    <citation type="submission" date="2022-10" db="EMBL/GenBank/DDBJ databases">
        <authorList>
            <consortium name="ENA_rothamsted_submissions"/>
            <consortium name="culmorum"/>
            <person name="King R."/>
        </authorList>
    </citation>
    <scope>NUCLEOTIDE SEQUENCE</scope>
</reference>
<feature type="transmembrane region" description="Helical" evidence="8">
    <location>
        <begin position="312"/>
        <end position="331"/>
    </location>
</feature>
<dbReference type="PROSITE" id="PS50850">
    <property type="entry name" value="MFS"/>
    <property type="match status" value="1"/>
</dbReference>
<dbReference type="PANTHER" id="PTHR48021">
    <property type="match status" value="1"/>
</dbReference>
<dbReference type="Gene3D" id="1.20.1250.20">
    <property type="entry name" value="MFS general substrate transporter like domains"/>
    <property type="match status" value="2"/>
</dbReference>
<feature type="transmembrane region" description="Helical" evidence="8">
    <location>
        <begin position="474"/>
        <end position="493"/>
    </location>
</feature>
<feature type="transmembrane region" description="Helical" evidence="8">
    <location>
        <begin position="785"/>
        <end position="804"/>
    </location>
</feature>
<dbReference type="Pfam" id="PF23894">
    <property type="entry name" value="LD_SV2"/>
    <property type="match status" value="1"/>
</dbReference>
<proteinExistence type="predicted"/>
<feature type="transmembrane region" description="Helical" evidence="8">
    <location>
        <begin position="840"/>
        <end position="857"/>
    </location>
</feature>
<feature type="domain" description="Major facilitator superfamily (MFS) profile" evidence="9">
    <location>
        <begin position="36"/>
        <end position="465"/>
    </location>
</feature>
<evidence type="ECO:0000259" key="9">
    <source>
        <dbReference type="PROSITE" id="PS50850"/>
    </source>
</evidence>
<feature type="transmembrane region" description="Helical" evidence="8">
    <location>
        <begin position="106"/>
        <end position="124"/>
    </location>
</feature>
<evidence type="ECO:0000313" key="11">
    <source>
        <dbReference type="Proteomes" id="UP001153737"/>
    </source>
</evidence>
<keyword evidence="11" id="KW-1185">Reference proteome</keyword>
<evidence type="ECO:0000256" key="6">
    <source>
        <dbReference type="ARBA" id="ARBA00022989"/>
    </source>
</evidence>
<gene>
    <name evidence="10" type="ORF">PHAECO_LOCUS309</name>
</gene>
<keyword evidence="4" id="KW-0762">Sugar transport</keyword>
<evidence type="ECO:0000256" key="8">
    <source>
        <dbReference type="SAM" id="Phobius"/>
    </source>
</evidence>
<protein>
    <recommendedName>
        <fullName evidence="9">Major facilitator superfamily (MFS) profile domain-containing protein</fullName>
    </recommendedName>
</protein>
<dbReference type="OrthoDB" id="433512at2759"/>
<dbReference type="GO" id="GO:0005886">
    <property type="term" value="C:plasma membrane"/>
    <property type="evidence" value="ECO:0007669"/>
    <property type="project" value="UniProtKB-SubCell"/>
</dbReference>
<keyword evidence="3" id="KW-1003">Cell membrane</keyword>
<feature type="transmembrane region" description="Helical" evidence="8">
    <location>
        <begin position="31"/>
        <end position="54"/>
    </location>
</feature>
<evidence type="ECO:0000256" key="3">
    <source>
        <dbReference type="ARBA" id="ARBA00022475"/>
    </source>
</evidence>
<evidence type="ECO:0000313" key="10">
    <source>
        <dbReference type="EMBL" id="CAG9813744.1"/>
    </source>
</evidence>
<dbReference type="GO" id="GO:0022857">
    <property type="term" value="F:transmembrane transporter activity"/>
    <property type="evidence" value="ECO:0007669"/>
    <property type="project" value="InterPro"/>
</dbReference>
<dbReference type="Proteomes" id="UP001153737">
    <property type="component" value="Chromosome 1"/>
</dbReference>
<feature type="transmembrane region" description="Helical" evidence="8">
    <location>
        <begin position="729"/>
        <end position="747"/>
    </location>
</feature>
<keyword evidence="7 8" id="KW-0472">Membrane</keyword>
<dbReference type="EMBL" id="OU896707">
    <property type="protein sequence ID" value="CAG9813744.1"/>
    <property type="molecule type" value="Genomic_DNA"/>
</dbReference>
<dbReference type="InterPro" id="IPR050549">
    <property type="entry name" value="MFS_Trehalose_Transporter"/>
</dbReference>
<dbReference type="PANTHER" id="PTHR48021:SF46">
    <property type="entry name" value="MAJOR FACILITATOR SUPERFAMILY (MFS) PROFILE DOMAIN-CONTAINING PROTEIN"/>
    <property type="match status" value="1"/>
</dbReference>
<comment type="subcellular location">
    <subcellularLocation>
        <location evidence="1">Cell membrane</location>
        <topology evidence="1">Multi-pass membrane protein</topology>
    </subcellularLocation>
</comment>
<accession>A0A9N9S8Z3</accession>
<dbReference type="Pfam" id="PF00083">
    <property type="entry name" value="Sugar_tr"/>
    <property type="match status" value="1"/>
</dbReference>
<reference evidence="10" key="1">
    <citation type="submission" date="2022-01" db="EMBL/GenBank/DDBJ databases">
        <authorList>
            <person name="King R."/>
        </authorList>
    </citation>
    <scope>NUCLEOTIDE SEQUENCE</scope>
</reference>
<feature type="transmembrane region" description="Helical" evidence="8">
    <location>
        <begin position="74"/>
        <end position="94"/>
    </location>
</feature>
<feature type="transmembrane region" description="Helical" evidence="8">
    <location>
        <begin position="272"/>
        <end position="292"/>
    </location>
</feature>
<keyword evidence="5 8" id="KW-0812">Transmembrane</keyword>
<evidence type="ECO:0000256" key="1">
    <source>
        <dbReference type="ARBA" id="ARBA00004651"/>
    </source>
</evidence>
<feature type="transmembrane region" description="Helical" evidence="8">
    <location>
        <begin position="435"/>
        <end position="462"/>
    </location>
</feature>
<dbReference type="FunFam" id="1.20.1250.20:FF:000218">
    <property type="entry name" value="facilitated trehalose transporter Tret1"/>
    <property type="match status" value="1"/>
</dbReference>
<feature type="transmembrane region" description="Helical" evidence="8">
    <location>
        <begin position="754"/>
        <end position="773"/>
    </location>
</feature>
<feature type="transmembrane region" description="Helical" evidence="8">
    <location>
        <begin position="816"/>
        <end position="834"/>
    </location>
</feature>
<evidence type="ECO:0000256" key="5">
    <source>
        <dbReference type="ARBA" id="ARBA00022692"/>
    </source>
</evidence>
<keyword evidence="6 8" id="KW-1133">Transmembrane helix</keyword>
<evidence type="ECO:0000256" key="4">
    <source>
        <dbReference type="ARBA" id="ARBA00022597"/>
    </source>
</evidence>
<feature type="transmembrane region" description="Helical" evidence="8">
    <location>
        <begin position="187"/>
        <end position="207"/>
    </location>
</feature>
<dbReference type="PROSITE" id="PS00217">
    <property type="entry name" value="SUGAR_TRANSPORT_2"/>
    <property type="match status" value="1"/>
</dbReference>
<organism evidence="10 11">
    <name type="scientific">Phaedon cochleariae</name>
    <name type="common">Mustard beetle</name>
    <dbReference type="NCBI Taxonomy" id="80249"/>
    <lineage>
        <taxon>Eukaryota</taxon>
        <taxon>Metazoa</taxon>
        <taxon>Ecdysozoa</taxon>
        <taxon>Arthropoda</taxon>
        <taxon>Hexapoda</taxon>
        <taxon>Insecta</taxon>
        <taxon>Pterygota</taxon>
        <taxon>Neoptera</taxon>
        <taxon>Endopterygota</taxon>
        <taxon>Coleoptera</taxon>
        <taxon>Polyphaga</taxon>
        <taxon>Cucujiformia</taxon>
        <taxon>Chrysomeloidea</taxon>
        <taxon>Chrysomelidae</taxon>
        <taxon>Chrysomelinae</taxon>
        <taxon>Chrysomelini</taxon>
        <taxon>Phaedon</taxon>
    </lineage>
</organism>
<evidence type="ECO:0000256" key="7">
    <source>
        <dbReference type="ARBA" id="ARBA00023136"/>
    </source>
</evidence>
<keyword evidence="2" id="KW-0813">Transport</keyword>
<dbReference type="InterPro" id="IPR055415">
    <property type="entry name" value="LD_SV2"/>
</dbReference>
<dbReference type="InterPro" id="IPR005829">
    <property type="entry name" value="Sugar_transporter_CS"/>
</dbReference>